<dbReference type="SUPFAM" id="SSF103481">
    <property type="entry name" value="Multidrug resistance efflux transporter EmrE"/>
    <property type="match status" value="1"/>
</dbReference>
<reference evidence="11 12" key="1">
    <citation type="submission" date="2011-09" db="EMBL/GenBank/DDBJ databases">
        <title>The permanent draft genome of Caldithrix abyssi DSM 13497.</title>
        <authorList>
            <consortium name="US DOE Joint Genome Institute (JGI-PGF)"/>
            <person name="Lucas S."/>
            <person name="Han J."/>
            <person name="Lapidus A."/>
            <person name="Bruce D."/>
            <person name="Goodwin L."/>
            <person name="Pitluck S."/>
            <person name="Peters L."/>
            <person name="Kyrpides N."/>
            <person name="Mavromatis K."/>
            <person name="Ivanova N."/>
            <person name="Mikhailova N."/>
            <person name="Chertkov O."/>
            <person name="Detter J.C."/>
            <person name="Tapia R."/>
            <person name="Han C."/>
            <person name="Land M."/>
            <person name="Hauser L."/>
            <person name="Markowitz V."/>
            <person name="Cheng J.-F."/>
            <person name="Hugenholtz P."/>
            <person name="Woyke T."/>
            <person name="Wu D."/>
            <person name="Spring S."/>
            <person name="Brambilla E."/>
            <person name="Klenk H.-P."/>
            <person name="Eisen J.A."/>
        </authorList>
    </citation>
    <scope>NUCLEOTIDE SEQUENCE [LARGE SCALE GENOMIC DNA]</scope>
    <source>
        <strain evidence="11 12">DSM 13497</strain>
    </source>
</reference>
<dbReference type="eggNOG" id="COG2076">
    <property type="taxonomic scope" value="Bacteria"/>
</dbReference>
<evidence type="ECO:0000256" key="1">
    <source>
        <dbReference type="ARBA" id="ARBA00004651"/>
    </source>
</evidence>
<dbReference type="EMBL" id="CM001402">
    <property type="protein sequence ID" value="EHO41695.1"/>
    <property type="molecule type" value="Genomic_DNA"/>
</dbReference>
<dbReference type="EMBL" id="CP018099">
    <property type="protein sequence ID" value="APF17604.1"/>
    <property type="molecule type" value="Genomic_DNA"/>
</dbReference>
<evidence type="ECO:0000313" key="11">
    <source>
        <dbReference type="EMBL" id="EHO41695.1"/>
    </source>
</evidence>
<protein>
    <submittedName>
        <fullName evidence="11">Small multidrug resistance protein</fullName>
    </submittedName>
    <submittedName>
        <fullName evidence="10">Small multidrug resistance pump</fullName>
    </submittedName>
</protein>
<dbReference type="InterPro" id="IPR045324">
    <property type="entry name" value="Small_multidrug_res"/>
</dbReference>
<keyword evidence="5 9" id="KW-1133">Transmembrane helix</keyword>
<dbReference type="Pfam" id="PF00893">
    <property type="entry name" value="Multi_Drug_Res"/>
    <property type="match status" value="1"/>
</dbReference>
<dbReference type="GO" id="GO:0005886">
    <property type="term" value="C:plasma membrane"/>
    <property type="evidence" value="ECO:0007669"/>
    <property type="project" value="UniProtKB-SubCell"/>
</dbReference>
<comment type="similarity">
    <text evidence="7 8">Belongs to the drug/metabolite transporter (DMT) superfamily. Small multidrug resistance (SMR) (TC 2.A.7.1) family.</text>
</comment>
<evidence type="ECO:0000256" key="8">
    <source>
        <dbReference type="RuleBase" id="RU003942"/>
    </source>
</evidence>
<evidence type="ECO:0000313" key="10">
    <source>
        <dbReference type="EMBL" id="APF17604.1"/>
    </source>
</evidence>
<dbReference type="PANTHER" id="PTHR30561:SF1">
    <property type="entry name" value="MULTIDRUG TRANSPORTER EMRE"/>
    <property type="match status" value="1"/>
</dbReference>
<dbReference type="KEGG" id="caby:Cabys_853"/>
<dbReference type="AlphaFoldDB" id="H1XVD7"/>
<dbReference type="InterPro" id="IPR000390">
    <property type="entry name" value="Small_drug/metabolite_transptr"/>
</dbReference>
<gene>
    <name evidence="10" type="ORF">Cabys_853</name>
    <name evidence="11" type="ORF">Calab_2083</name>
</gene>
<keyword evidence="2" id="KW-0813">Transport</keyword>
<keyword evidence="12" id="KW-1185">Reference proteome</keyword>
<evidence type="ECO:0000256" key="6">
    <source>
        <dbReference type="ARBA" id="ARBA00023136"/>
    </source>
</evidence>
<proteinExistence type="inferred from homology"/>
<evidence type="ECO:0000256" key="7">
    <source>
        <dbReference type="ARBA" id="ARBA00038032"/>
    </source>
</evidence>
<keyword evidence="6 9" id="KW-0472">Membrane</keyword>
<dbReference type="PaxDb" id="880073-Calab_2083"/>
<evidence type="ECO:0000256" key="2">
    <source>
        <dbReference type="ARBA" id="ARBA00022448"/>
    </source>
</evidence>
<accession>H1XVD7</accession>
<evidence type="ECO:0000256" key="5">
    <source>
        <dbReference type="ARBA" id="ARBA00022989"/>
    </source>
</evidence>
<keyword evidence="4 8" id="KW-0812">Transmembrane</keyword>
<feature type="transmembrane region" description="Helical" evidence="9">
    <location>
        <begin position="61"/>
        <end position="82"/>
    </location>
</feature>
<organism evidence="11 12">
    <name type="scientific">Caldithrix abyssi DSM 13497</name>
    <dbReference type="NCBI Taxonomy" id="880073"/>
    <lineage>
        <taxon>Bacteria</taxon>
        <taxon>Pseudomonadati</taxon>
        <taxon>Calditrichota</taxon>
        <taxon>Calditrichia</taxon>
        <taxon>Calditrichales</taxon>
        <taxon>Calditrichaceae</taxon>
        <taxon>Caldithrix</taxon>
    </lineage>
</organism>
<dbReference type="Proteomes" id="UP000004671">
    <property type="component" value="Chromosome"/>
</dbReference>
<reference evidence="10 13" key="2">
    <citation type="submission" date="2016-11" db="EMBL/GenBank/DDBJ databases">
        <title>Genomic analysis of Caldithrix abyssi and proposal of a novel bacterial phylum Caldithrichaeota.</title>
        <authorList>
            <person name="Kublanov I."/>
            <person name="Sigalova O."/>
            <person name="Gavrilov S."/>
            <person name="Lebedinsky A."/>
            <person name="Ivanova N."/>
            <person name="Daum C."/>
            <person name="Reddy T."/>
            <person name="Klenk H.P."/>
            <person name="Goker M."/>
            <person name="Reva O."/>
            <person name="Miroshnichenko M."/>
            <person name="Kyprides N."/>
            <person name="Woyke T."/>
            <person name="Gelfand M."/>
        </authorList>
    </citation>
    <scope>NUCLEOTIDE SEQUENCE [LARGE SCALE GENOMIC DNA]</scope>
    <source>
        <strain evidence="10 13">LF13</strain>
    </source>
</reference>
<dbReference type="InterPro" id="IPR037185">
    <property type="entry name" value="EmrE-like"/>
</dbReference>
<dbReference type="STRING" id="880073.Cabys_853"/>
<dbReference type="Gene3D" id="1.10.3730.20">
    <property type="match status" value="1"/>
</dbReference>
<evidence type="ECO:0000313" key="12">
    <source>
        <dbReference type="Proteomes" id="UP000004671"/>
    </source>
</evidence>
<name>H1XVD7_CALAY</name>
<evidence type="ECO:0000256" key="9">
    <source>
        <dbReference type="SAM" id="Phobius"/>
    </source>
</evidence>
<dbReference type="GO" id="GO:0022857">
    <property type="term" value="F:transmembrane transporter activity"/>
    <property type="evidence" value="ECO:0007669"/>
    <property type="project" value="InterPro"/>
</dbReference>
<dbReference type="FunCoup" id="H1XVD7">
    <property type="interactions" value="99"/>
</dbReference>
<evidence type="ECO:0000256" key="4">
    <source>
        <dbReference type="ARBA" id="ARBA00022692"/>
    </source>
</evidence>
<comment type="subcellular location">
    <subcellularLocation>
        <location evidence="1 8">Cell membrane</location>
        <topology evidence="1 8">Multi-pass membrane protein</topology>
    </subcellularLocation>
</comment>
<feature type="transmembrane region" description="Helical" evidence="9">
    <location>
        <begin position="88"/>
        <end position="107"/>
    </location>
</feature>
<dbReference type="Proteomes" id="UP000183868">
    <property type="component" value="Chromosome"/>
</dbReference>
<dbReference type="FunFam" id="1.10.3730.20:FF:000001">
    <property type="entry name" value="Quaternary ammonium compound resistance transporter SugE"/>
    <property type="match status" value="1"/>
</dbReference>
<feature type="transmembrane region" description="Helical" evidence="9">
    <location>
        <begin position="33"/>
        <end position="54"/>
    </location>
</feature>
<dbReference type="GO" id="GO:1990961">
    <property type="term" value="P:xenobiotic detoxification by transmembrane export across the plasma membrane"/>
    <property type="evidence" value="ECO:0007669"/>
    <property type="project" value="UniProtKB-ARBA"/>
</dbReference>
<evidence type="ECO:0000313" key="13">
    <source>
        <dbReference type="Proteomes" id="UP000183868"/>
    </source>
</evidence>
<dbReference type="PANTHER" id="PTHR30561">
    <property type="entry name" value="SMR FAMILY PROTON-DEPENDENT DRUG EFFLUX TRANSPORTER SUGE"/>
    <property type="match status" value="1"/>
</dbReference>
<sequence length="113" mass="11962">MFDLKAYGILALAILAEVAATSALRATEGFTRFLPTLVVIVGYGVAFYCLTIVVKTIPIGVAYAIWTGMGIVLVTVAAIILYGQKPDVAALVGMGLIVIGTIVLMLFSRMEVH</sequence>
<dbReference type="OrthoDB" id="9808638at2"/>
<keyword evidence="3" id="KW-1003">Cell membrane</keyword>
<dbReference type="InParanoid" id="H1XVD7"/>
<dbReference type="HOGENOM" id="CLU_133067_0_2_0"/>
<evidence type="ECO:0000256" key="3">
    <source>
        <dbReference type="ARBA" id="ARBA00022475"/>
    </source>
</evidence>